<feature type="domain" description="Nuclear pore complex protein NUP96 C-terminal" evidence="1">
    <location>
        <begin position="23"/>
        <end position="166"/>
    </location>
</feature>
<accession>A0AAD3HKW3</accession>
<reference evidence="2 3" key="1">
    <citation type="journal article" date="2021" name="Sci. Rep.">
        <title>Genome sequencing of the multicellular alga Astrephomene provides insights into convergent evolution of germ-soma differentiation.</title>
        <authorList>
            <person name="Yamashita S."/>
            <person name="Yamamoto K."/>
            <person name="Matsuzaki R."/>
            <person name="Suzuki S."/>
            <person name="Yamaguchi H."/>
            <person name="Hirooka S."/>
            <person name="Minakuchi Y."/>
            <person name="Miyagishima S."/>
            <person name="Kawachi M."/>
            <person name="Toyoda A."/>
            <person name="Nozaki H."/>
        </authorList>
    </citation>
    <scope>NUCLEOTIDE SEQUENCE [LARGE SCALE GENOMIC DNA]</scope>
    <source>
        <strain evidence="2 3">NIES-4017</strain>
    </source>
</reference>
<evidence type="ECO:0000313" key="2">
    <source>
        <dbReference type="EMBL" id="GFR44482.1"/>
    </source>
</evidence>
<feature type="non-terminal residue" evidence="2">
    <location>
        <position position="1"/>
    </location>
</feature>
<gene>
    <name evidence="2" type="ORF">Agub_g5745</name>
</gene>
<sequence length="209" mass="21385">TASGVAAAAERARAAWLASGGCSRLLRCAGYSPNPLDHSLAWHLMTALQAANVLPTPGAAASSDAGAASSALSHAEQAAYDAEMLGTTLEFISQLQLAGGLCEWALFVALTLPDLPSAGGAAVRRRVVRELLALTAPEWMGDSAREAFLTSTLQLPEPLLAEARATWAQYTRDDAARCAALLAAGTAAAAHDVFAASVAPGLFLAGAWT</sequence>
<dbReference type="EMBL" id="BMAR01000008">
    <property type="protein sequence ID" value="GFR44482.1"/>
    <property type="molecule type" value="Genomic_DNA"/>
</dbReference>
<dbReference type="InterPro" id="IPR021967">
    <property type="entry name" value="Nup98_C"/>
</dbReference>
<dbReference type="AlphaFoldDB" id="A0AAD3HKW3"/>
<proteinExistence type="predicted"/>
<dbReference type="Pfam" id="PF12110">
    <property type="entry name" value="Nup96"/>
    <property type="match status" value="1"/>
</dbReference>
<name>A0AAD3HKW3_9CHLO</name>
<protein>
    <recommendedName>
        <fullName evidence="1">Nuclear pore complex protein NUP96 C-terminal domain-containing protein</fullName>
    </recommendedName>
</protein>
<keyword evidence="3" id="KW-1185">Reference proteome</keyword>
<evidence type="ECO:0000259" key="1">
    <source>
        <dbReference type="Pfam" id="PF12110"/>
    </source>
</evidence>
<evidence type="ECO:0000313" key="3">
    <source>
        <dbReference type="Proteomes" id="UP001054857"/>
    </source>
</evidence>
<comment type="caution">
    <text evidence="2">The sequence shown here is derived from an EMBL/GenBank/DDBJ whole genome shotgun (WGS) entry which is preliminary data.</text>
</comment>
<organism evidence="2 3">
    <name type="scientific">Astrephomene gubernaculifera</name>
    <dbReference type="NCBI Taxonomy" id="47775"/>
    <lineage>
        <taxon>Eukaryota</taxon>
        <taxon>Viridiplantae</taxon>
        <taxon>Chlorophyta</taxon>
        <taxon>core chlorophytes</taxon>
        <taxon>Chlorophyceae</taxon>
        <taxon>CS clade</taxon>
        <taxon>Chlamydomonadales</taxon>
        <taxon>Astrephomenaceae</taxon>
        <taxon>Astrephomene</taxon>
    </lineage>
</organism>
<feature type="non-terminal residue" evidence="2">
    <location>
        <position position="209"/>
    </location>
</feature>
<dbReference type="Proteomes" id="UP001054857">
    <property type="component" value="Unassembled WGS sequence"/>
</dbReference>